<comment type="caution">
    <text evidence="13">The sequence shown here is derived from an EMBL/GenBank/DDBJ whole genome shotgun (WGS) entry which is preliminary data.</text>
</comment>
<dbReference type="InterPro" id="IPR039667">
    <property type="entry name" value="Dolichyldiphosphatase_PAP2"/>
</dbReference>
<dbReference type="SUPFAM" id="SSF48317">
    <property type="entry name" value="Acid phosphatase/Vanadium-dependent haloperoxidase"/>
    <property type="match status" value="1"/>
</dbReference>
<evidence type="ECO:0000259" key="12">
    <source>
        <dbReference type="SMART" id="SM00014"/>
    </source>
</evidence>
<keyword evidence="5 11" id="KW-0378">Hydrolase</keyword>
<dbReference type="Gene3D" id="1.20.144.10">
    <property type="entry name" value="Phosphatidic acid phosphatase type 2/haloperoxidase"/>
    <property type="match status" value="2"/>
</dbReference>
<evidence type="ECO:0000256" key="7">
    <source>
        <dbReference type="ARBA" id="ARBA00022989"/>
    </source>
</evidence>
<evidence type="ECO:0000313" key="13">
    <source>
        <dbReference type="EMBL" id="ORX52959.1"/>
    </source>
</evidence>
<sequence>MDRKPVSLTYVVYEKGDILGFILAYSSLCPIFLIVAYTSIILSRRELIIIFTLIGQLLNEVFNGIIKNIIKEPRPESNFQIHDLFFFFNIIFTNQAAISGYGMPSSHSQFMFFFATYCIIYMFLKLKMKNNIWKYILSIVLICLATTVAFSRYYLYYHSAKQVLTGITIGIISGICWFYIVNNIIRPKWFRPILEHPISKFFLLQDSENIDNVFVWEYEERMKYYFENKEK</sequence>
<feature type="transmembrane region" description="Helical" evidence="11">
    <location>
        <begin position="21"/>
        <end position="42"/>
    </location>
</feature>
<comment type="pathway">
    <text evidence="2 11">Protein modification; protein glycosylation.</text>
</comment>
<evidence type="ECO:0000313" key="14">
    <source>
        <dbReference type="Proteomes" id="UP000193719"/>
    </source>
</evidence>
<dbReference type="GO" id="GO:0047874">
    <property type="term" value="F:dolichyldiphosphatase activity"/>
    <property type="evidence" value="ECO:0007669"/>
    <property type="project" value="UniProtKB-UniRule"/>
</dbReference>
<reference evidence="13 14" key="1">
    <citation type="submission" date="2016-08" db="EMBL/GenBank/DDBJ databases">
        <title>Genomes of anaerobic fungi encode conserved fungal cellulosomes for biomass hydrolysis.</title>
        <authorList>
            <consortium name="DOE Joint Genome Institute"/>
            <person name="Haitjema C.H."/>
            <person name="Gilmore S.P."/>
            <person name="Henske J.K."/>
            <person name="Solomon K.V."/>
            <person name="De Groot R."/>
            <person name="Kuo A."/>
            <person name="Mondo S.J."/>
            <person name="Salamov A.A."/>
            <person name="Labutti K."/>
            <person name="Zhao Z."/>
            <person name="Chiniquy J."/>
            <person name="Barry K."/>
            <person name="Brewer H.M."/>
            <person name="Purvine S.O."/>
            <person name="Wright A.T."/>
            <person name="Boxma B."/>
            <person name="Van Alen T."/>
            <person name="Hackstein J.H."/>
            <person name="Baker S.E."/>
            <person name="Grigoriev I.V."/>
            <person name="O'Malley M.A."/>
        </authorList>
    </citation>
    <scope>NUCLEOTIDE SEQUENCE [LARGE SCALE GENOMIC DNA]</scope>
    <source>
        <strain evidence="14">finn</strain>
    </source>
</reference>
<dbReference type="PANTHER" id="PTHR11247">
    <property type="entry name" value="PALMITOYL-PROTEIN THIOESTERASE/DOLICHYLDIPHOSPHATASE 1"/>
    <property type="match status" value="1"/>
</dbReference>
<evidence type="ECO:0000256" key="5">
    <source>
        <dbReference type="ARBA" id="ARBA00022801"/>
    </source>
</evidence>
<feature type="transmembrane region" description="Helical" evidence="11">
    <location>
        <begin position="107"/>
        <end position="124"/>
    </location>
</feature>
<feature type="transmembrane region" description="Helical" evidence="11">
    <location>
        <begin position="163"/>
        <end position="181"/>
    </location>
</feature>
<dbReference type="STRING" id="1754191.A0A1Y1VCY8"/>
<proteinExistence type="inferred from homology"/>
<dbReference type="PANTHER" id="PTHR11247:SF1">
    <property type="entry name" value="DOLICHYLDIPHOSPHATASE 1"/>
    <property type="match status" value="1"/>
</dbReference>
<feature type="domain" description="Phosphatidic acid phosphatase type 2/haloperoxidase" evidence="12">
    <location>
        <begin position="49"/>
        <end position="178"/>
    </location>
</feature>
<keyword evidence="14" id="KW-1185">Reference proteome</keyword>
<dbReference type="GO" id="GO:0006487">
    <property type="term" value="P:protein N-linked glycosylation"/>
    <property type="evidence" value="ECO:0007669"/>
    <property type="project" value="UniProtKB-UniRule"/>
</dbReference>
<reference evidence="13 14" key="2">
    <citation type="submission" date="2016-08" db="EMBL/GenBank/DDBJ databases">
        <title>Pervasive Adenine N6-methylation of Active Genes in Fungi.</title>
        <authorList>
            <consortium name="DOE Joint Genome Institute"/>
            <person name="Mondo S.J."/>
            <person name="Dannebaum R.O."/>
            <person name="Kuo R.C."/>
            <person name="Labutti K."/>
            <person name="Haridas S."/>
            <person name="Kuo A."/>
            <person name="Salamov A."/>
            <person name="Ahrendt S.R."/>
            <person name="Lipzen A."/>
            <person name="Sullivan W."/>
            <person name="Andreopoulos W.B."/>
            <person name="Clum A."/>
            <person name="Lindquist E."/>
            <person name="Daum C."/>
            <person name="Ramamoorthy G.K."/>
            <person name="Gryganskyi A."/>
            <person name="Culley D."/>
            <person name="Magnuson J.K."/>
            <person name="James T.Y."/>
            <person name="O'Malley M.A."/>
            <person name="Stajich J.E."/>
            <person name="Spatafora J.W."/>
            <person name="Visel A."/>
            <person name="Grigoriev I.V."/>
        </authorList>
    </citation>
    <scope>NUCLEOTIDE SEQUENCE [LARGE SCALE GENOMIC DNA]</scope>
    <source>
        <strain evidence="14">finn</strain>
    </source>
</reference>
<keyword evidence="4 11" id="KW-0812">Transmembrane</keyword>
<feature type="transmembrane region" description="Helical" evidence="11">
    <location>
        <begin position="136"/>
        <end position="157"/>
    </location>
</feature>
<keyword evidence="8 11" id="KW-0472">Membrane</keyword>
<evidence type="ECO:0000256" key="2">
    <source>
        <dbReference type="ARBA" id="ARBA00004922"/>
    </source>
</evidence>
<keyword evidence="7 11" id="KW-1133">Transmembrane helix</keyword>
<dbReference type="SMART" id="SM00014">
    <property type="entry name" value="acidPPc"/>
    <property type="match status" value="1"/>
</dbReference>
<evidence type="ECO:0000256" key="4">
    <source>
        <dbReference type="ARBA" id="ARBA00022692"/>
    </source>
</evidence>
<dbReference type="AlphaFoldDB" id="A0A1Y1VCY8"/>
<protein>
    <recommendedName>
        <fullName evidence="11">Dolichyldiphosphatase</fullName>
        <ecNumber evidence="11">3.6.1.43</ecNumber>
    </recommendedName>
</protein>
<organism evidence="13 14">
    <name type="scientific">Piromyces finnis</name>
    <dbReference type="NCBI Taxonomy" id="1754191"/>
    <lineage>
        <taxon>Eukaryota</taxon>
        <taxon>Fungi</taxon>
        <taxon>Fungi incertae sedis</taxon>
        <taxon>Chytridiomycota</taxon>
        <taxon>Chytridiomycota incertae sedis</taxon>
        <taxon>Neocallimastigomycetes</taxon>
        <taxon>Neocallimastigales</taxon>
        <taxon>Neocallimastigaceae</taxon>
        <taxon>Piromyces</taxon>
    </lineage>
</organism>
<evidence type="ECO:0000256" key="3">
    <source>
        <dbReference type="ARBA" id="ARBA00005518"/>
    </source>
</evidence>
<dbReference type="EC" id="3.6.1.43" evidence="11"/>
<keyword evidence="6 11" id="KW-0256">Endoplasmic reticulum</keyword>
<evidence type="ECO:0000256" key="11">
    <source>
        <dbReference type="RuleBase" id="RU367078"/>
    </source>
</evidence>
<accession>A0A1Y1VCY8</accession>
<evidence type="ECO:0000256" key="8">
    <source>
        <dbReference type="ARBA" id="ARBA00023136"/>
    </source>
</evidence>
<feature type="transmembrane region" description="Helical" evidence="11">
    <location>
        <begin position="82"/>
        <end position="101"/>
    </location>
</feature>
<dbReference type="EMBL" id="MCFH01000014">
    <property type="protein sequence ID" value="ORX52959.1"/>
    <property type="molecule type" value="Genomic_DNA"/>
</dbReference>
<evidence type="ECO:0000256" key="1">
    <source>
        <dbReference type="ARBA" id="ARBA00004477"/>
    </source>
</evidence>
<name>A0A1Y1VCY8_9FUNG</name>
<comment type="catalytic activity">
    <reaction evidence="10 11">
        <text>a di-trans,poly-cis-dolichyl diphosphate + H2O = a di-trans,poly-cis-dolichyl phosphate + phosphate + H(+)</text>
        <dbReference type="Rhea" id="RHEA:14385"/>
        <dbReference type="Rhea" id="RHEA-COMP:19498"/>
        <dbReference type="Rhea" id="RHEA-COMP:19506"/>
        <dbReference type="ChEBI" id="CHEBI:15377"/>
        <dbReference type="ChEBI" id="CHEBI:15378"/>
        <dbReference type="ChEBI" id="CHEBI:43474"/>
        <dbReference type="ChEBI" id="CHEBI:57497"/>
        <dbReference type="ChEBI" id="CHEBI:57683"/>
        <dbReference type="EC" id="3.6.1.43"/>
    </reaction>
</comment>
<evidence type="ECO:0000256" key="6">
    <source>
        <dbReference type="ARBA" id="ARBA00022824"/>
    </source>
</evidence>
<dbReference type="FunFam" id="1.20.144.10:FF:000003">
    <property type="entry name" value="Dolichyldiphosphatase 1"/>
    <property type="match status" value="1"/>
</dbReference>
<evidence type="ECO:0000256" key="9">
    <source>
        <dbReference type="ARBA" id="ARBA00024907"/>
    </source>
</evidence>
<dbReference type="Pfam" id="PF01569">
    <property type="entry name" value="PAP2"/>
    <property type="match status" value="1"/>
</dbReference>
<dbReference type="OrthoDB" id="302705at2759"/>
<dbReference type="Proteomes" id="UP000193719">
    <property type="component" value="Unassembled WGS sequence"/>
</dbReference>
<comment type="similarity">
    <text evidence="3 11">Belongs to the dolichyldiphosphatase family.</text>
</comment>
<gene>
    <name evidence="13" type="ORF">BCR36DRAFT_349635</name>
</gene>
<dbReference type="CDD" id="cd03382">
    <property type="entry name" value="PAP2_dolichyldiphosphatase"/>
    <property type="match status" value="1"/>
</dbReference>
<comment type="function">
    <text evidence="9 11">Required for efficient N-glycosylation. Necessary for maintaining optimal levels of dolichol-linked oligosaccharides. Hydrolyzes dolichyl pyrophosphate at a very high rate and dolichyl monophosphate at a much lower rate. Does not act on phosphatidate.</text>
</comment>
<evidence type="ECO:0000256" key="10">
    <source>
        <dbReference type="ARBA" id="ARBA00047349"/>
    </source>
</evidence>
<dbReference type="UniPathway" id="UPA00378"/>
<dbReference type="InterPro" id="IPR000326">
    <property type="entry name" value="PAP2/HPO"/>
</dbReference>
<dbReference type="GO" id="GO:0005789">
    <property type="term" value="C:endoplasmic reticulum membrane"/>
    <property type="evidence" value="ECO:0007669"/>
    <property type="project" value="UniProtKB-SubCell"/>
</dbReference>
<comment type="subcellular location">
    <subcellularLocation>
        <location evidence="1 11">Endoplasmic reticulum membrane</location>
        <topology evidence="1 11">Multi-pass membrane protein</topology>
    </subcellularLocation>
</comment>
<dbReference type="GO" id="GO:0008610">
    <property type="term" value="P:lipid biosynthetic process"/>
    <property type="evidence" value="ECO:0007669"/>
    <property type="project" value="EnsemblFungi"/>
</dbReference>
<dbReference type="InterPro" id="IPR036938">
    <property type="entry name" value="PAP2/HPO_sf"/>
</dbReference>